<dbReference type="EMBL" id="GGEC01006087">
    <property type="protein sequence ID" value="MBW86570.1"/>
    <property type="molecule type" value="Transcribed_RNA"/>
</dbReference>
<reference evidence="1" key="1">
    <citation type="submission" date="2018-02" db="EMBL/GenBank/DDBJ databases">
        <title>Rhizophora mucronata_Transcriptome.</title>
        <authorList>
            <person name="Meera S.P."/>
            <person name="Sreeshan A."/>
            <person name="Augustine A."/>
        </authorList>
    </citation>
    <scope>NUCLEOTIDE SEQUENCE</scope>
    <source>
        <tissue evidence="1">Leaf</tissue>
    </source>
</reference>
<organism evidence="1">
    <name type="scientific">Rhizophora mucronata</name>
    <name type="common">Asiatic mangrove</name>
    <dbReference type="NCBI Taxonomy" id="61149"/>
    <lineage>
        <taxon>Eukaryota</taxon>
        <taxon>Viridiplantae</taxon>
        <taxon>Streptophyta</taxon>
        <taxon>Embryophyta</taxon>
        <taxon>Tracheophyta</taxon>
        <taxon>Spermatophyta</taxon>
        <taxon>Magnoliopsida</taxon>
        <taxon>eudicotyledons</taxon>
        <taxon>Gunneridae</taxon>
        <taxon>Pentapetalae</taxon>
        <taxon>rosids</taxon>
        <taxon>fabids</taxon>
        <taxon>Malpighiales</taxon>
        <taxon>Rhizophoraceae</taxon>
        <taxon>Rhizophora</taxon>
    </lineage>
</organism>
<dbReference type="AlphaFoldDB" id="A0A2P2IZF5"/>
<sequence>MSLFSWSKWTLNAKYFVCSFKLLFSQTKRSLSLSPNRVLRTCFLDSNVFSSST</sequence>
<proteinExistence type="predicted"/>
<protein>
    <submittedName>
        <fullName evidence="1">Uncharacterized protein</fullName>
    </submittedName>
</protein>
<name>A0A2P2IZF5_RHIMU</name>
<evidence type="ECO:0000313" key="1">
    <source>
        <dbReference type="EMBL" id="MBW86570.1"/>
    </source>
</evidence>
<accession>A0A2P2IZF5</accession>